<evidence type="ECO:0000256" key="1">
    <source>
        <dbReference type="SAM" id="Phobius"/>
    </source>
</evidence>
<name>A0ABW8T647_9CLOT</name>
<evidence type="ECO:0000313" key="3">
    <source>
        <dbReference type="EMBL" id="MFL0247887.1"/>
    </source>
</evidence>
<feature type="transmembrane region" description="Helical" evidence="1">
    <location>
        <begin position="148"/>
        <end position="167"/>
    </location>
</feature>
<organism evidence="3 4">
    <name type="scientific">Candidatus Clostridium stratigraminis</name>
    <dbReference type="NCBI Taxonomy" id="3381661"/>
    <lineage>
        <taxon>Bacteria</taxon>
        <taxon>Bacillati</taxon>
        <taxon>Bacillota</taxon>
        <taxon>Clostridia</taxon>
        <taxon>Eubacteriales</taxon>
        <taxon>Clostridiaceae</taxon>
        <taxon>Clostridium</taxon>
    </lineage>
</organism>
<gene>
    <name evidence="3" type="ORF">ACJDUG_12985</name>
</gene>
<keyword evidence="1" id="KW-1133">Transmembrane helix</keyword>
<evidence type="ECO:0000313" key="4">
    <source>
        <dbReference type="Proteomes" id="UP001623591"/>
    </source>
</evidence>
<dbReference type="Gene3D" id="3.10.620.30">
    <property type="match status" value="1"/>
</dbReference>
<dbReference type="InterPro" id="IPR002931">
    <property type="entry name" value="Transglutaminase-like"/>
</dbReference>
<dbReference type="SUPFAM" id="SSF54001">
    <property type="entry name" value="Cysteine proteinases"/>
    <property type="match status" value="1"/>
</dbReference>
<sequence>MKLNPISFLIILAFIYPVLKGFLYKFSSINIKRDIHEVGSNIAFIISLFAGIYLCKTTFIEHKGVVYQQLARLLPNDFFNYVDRNNVIYFVVLIPLIIFTIYKIIIYLIDIINKIAFYPAVDLLERFMDKKSNLFKRFSGAVFQIPRAIVYGLLITFLLNMFSMFNISGKFNSYLETSKPYNYLCREVVIPATNSAVAKQLPNVLNNSFKVVIKDASQKDKVNNSIQNINNRKVIIYYNGVTLDEGVRSNSDIDSFARELGSKSTSSKGKAKILYNWIGSNINYDDEKAVQVLNNDYNIKSGAIPTFQSRKGICFDYASLYVAMARANGLKVRLLTGEGFNGVSWVSHAWNQVYIPEESKWINVDSTFYKGGNYFDSVRFERDHRNANIAGEW</sequence>
<dbReference type="InterPro" id="IPR038765">
    <property type="entry name" value="Papain-like_cys_pep_sf"/>
</dbReference>
<comment type="caution">
    <text evidence="3">The sequence shown here is derived from an EMBL/GenBank/DDBJ whole genome shotgun (WGS) entry which is preliminary data.</text>
</comment>
<dbReference type="Proteomes" id="UP001623591">
    <property type="component" value="Unassembled WGS sequence"/>
</dbReference>
<feature type="domain" description="Transglutaminase-like" evidence="2">
    <location>
        <begin position="306"/>
        <end position="368"/>
    </location>
</feature>
<reference evidence="3 4" key="1">
    <citation type="submission" date="2024-11" db="EMBL/GenBank/DDBJ databases">
        <authorList>
            <person name="Heng Y.C."/>
            <person name="Lim A.C.H."/>
            <person name="Lee J.K.Y."/>
            <person name="Kittelmann S."/>
        </authorList>
    </citation>
    <scope>NUCLEOTIDE SEQUENCE [LARGE SCALE GENOMIC DNA]</scope>
    <source>
        <strain evidence="3 4">WILCCON 0185</strain>
    </source>
</reference>
<accession>A0ABW8T647</accession>
<keyword evidence="4" id="KW-1185">Reference proteome</keyword>
<dbReference type="PANTHER" id="PTHR33490:SF3">
    <property type="entry name" value="CONSERVED INTEGRAL MEMBRANE PROTEIN"/>
    <property type="match status" value="1"/>
</dbReference>
<protein>
    <submittedName>
        <fullName evidence="3">Transglutaminase-like domain-containing protein</fullName>
    </submittedName>
</protein>
<keyword evidence="1" id="KW-0812">Transmembrane</keyword>
<dbReference type="PANTHER" id="PTHR33490">
    <property type="entry name" value="BLR5614 PROTEIN-RELATED"/>
    <property type="match status" value="1"/>
</dbReference>
<dbReference type="EMBL" id="JBJHZZ010000010">
    <property type="protein sequence ID" value="MFL0247887.1"/>
    <property type="molecule type" value="Genomic_DNA"/>
</dbReference>
<feature type="transmembrane region" description="Helical" evidence="1">
    <location>
        <begin position="38"/>
        <end position="60"/>
    </location>
</feature>
<dbReference type="RefSeq" id="WP_406770318.1">
    <property type="nucleotide sequence ID" value="NZ_JBJHZZ010000010.1"/>
</dbReference>
<keyword evidence="1" id="KW-0472">Membrane</keyword>
<evidence type="ECO:0000259" key="2">
    <source>
        <dbReference type="SMART" id="SM00460"/>
    </source>
</evidence>
<dbReference type="SMART" id="SM00460">
    <property type="entry name" value="TGc"/>
    <property type="match status" value="1"/>
</dbReference>
<feature type="transmembrane region" description="Helical" evidence="1">
    <location>
        <begin position="87"/>
        <end position="109"/>
    </location>
</feature>
<proteinExistence type="predicted"/>
<dbReference type="Pfam" id="PF01841">
    <property type="entry name" value="Transglut_core"/>
    <property type="match status" value="1"/>
</dbReference>
<feature type="transmembrane region" description="Helical" evidence="1">
    <location>
        <begin position="6"/>
        <end position="26"/>
    </location>
</feature>